<evidence type="ECO:0000313" key="1">
    <source>
        <dbReference type="EMBL" id="VEL16466.1"/>
    </source>
</evidence>
<comment type="caution">
    <text evidence="1">The sequence shown here is derived from an EMBL/GenBank/DDBJ whole genome shotgun (WGS) entry which is preliminary data.</text>
</comment>
<sequence>MLADIVSHVLSVDSPASRQHRLQSISDRNRVSFLILHSQSKEKKDRSFNDAQHVLSESPSCPVGSICYLPGSSISLDSCPFICATRGVITPPLRLGD</sequence>
<proteinExistence type="predicted"/>
<organism evidence="1 2">
    <name type="scientific">Protopolystoma xenopodis</name>
    <dbReference type="NCBI Taxonomy" id="117903"/>
    <lineage>
        <taxon>Eukaryota</taxon>
        <taxon>Metazoa</taxon>
        <taxon>Spiralia</taxon>
        <taxon>Lophotrochozoa</taxon>
        <taxon>Platyhelminthes</taxon>
        <taxon>Monogenea</taxon>
        <taxon>Polyopisthocotylea</taxon>
        <taxon>Polystomatidea</taxon>
        <taxon>Polystomatidae</taxon>
        <taxon>Protopolystoma</taxon>
    </lineage>
</organism>
<dbReference type="AlphaFoldDB" id="A0A448WP56"/>
<evidence type="ECO:0000313" key="2">
    <source>
        <dbReference type="Proteomes" id="UP000784294"/>
    </source>
</evidence>
<accession>A0A448WP56</accession>
<dbReference type="Proteomes" id="UP000784294">
    <property type="component" value="Unassembled WGS sequence"/>
</dbReference>
<reference evidence="1" key="1">
    <citation type="submission" date="2018-11" db="EMBL/GenBank/DDBJ databases">
        <authorList>
            <consortium name="Pathogen Informatics"/>
        </authorList>
    </citation>
    <scope>NUCLEOTIDE SEQUENCE</scope>
</reference>
<dbReference type="EMBL" id="CAAALY010028543">
    <property type="protein sequence ID" value="VEL16466.1"/>
    <property type="molecule type" value="Genomic_DNA"/>
</dbReference>
<gene>
    <name evidence="1" type="ORF">PXEA_LOCUS9906</name>
</gene>
<name>A0A448WP56_9PLAT</name>
<protein>
    <submittedName>
        <fullName evidence="1">Uncharacterized protein</fullName>
    </submittedName>
</protein>
<keyword evidence="2" id="KW-1185">Reference proteome</keyword>